<organism evidence="1 2">
    <name type="scientific">Ectorhizobium quercum</name>
    <dbReference type="NCBI Taxonomy" id="2965071"/>
    <lineage>
        <taxon>Bacteria</taxon>
        <taxon>Pseudomonadati</taxon>
        <taxon>Pseudomonadota</taxon>
        <taxon>Alphaproteobacteria</taxon>
        <taxon>Hyphomicrobiales</taxon>
        <taxon>Rhizobiaceae</taxon>
        <taxon>Ectorhizobium</taxon>
    </lineage>
</organism>
<gene>
    <name evidence="1" type="ORF">NOF55_14405</name>
</gene>
<dbReference type="InterPro" id="IPR029032">
    <property type="entry name" value="AhpD-like"/>
</dbReference>
<sequence length="169" mass="18900">MTAHSDTDVIDTVLHLDTFPDIRKLREQRARLKHLTQTSYEAALRPREPRNFSYAMRAALAARMAGLWKAVELVAHYRDLLAREEATPDLAAIADPAFRPDESGDTRLATILAHVDLVTLTPREATRAHIEKLYAAGLDDRDIVTLAGLIAFVNYQVLVVAGLKMLRDN</sequence>
<dbReference type="EMBL" id="JANFPI010000004">
    <property type="protein sequence ID" value="MCX8998302.1"/>
    <property type="molecule type" value="Genomic_DNA"/>
</dbReference>
<keyword evidence="2" id="KW-1185">Reference proteome</keyword>
<evidence type="ECO:0000313" key="2">
    <source>
        <dbReference type="Proteomes" id="UP001208771"/>
    </source>
</evidence>
<dbReference type="NCBIfam" id="TIGR04029">
    <property type="entry name" value="CMD_Avi_7170"/>
    <property type="match status" value="1"/>
</dbReference>
<dbReference type="Gene3D" id="1.20.1290.10">
    <property type="entry name" value="AhpD-like"/>
    <property type="match status" value="1"/>
</dbReference>
<evidence type="ECO:0000313" key="1">
    <source>
        <dbReference type="EMBL" id="MCX8998302.1"/>
    </source>
</evidence>
<dbReference type="Proteomes" id="UP001208771">
    <property type="component" value="Unassembled WGS sequence"/>
</dbReference>
<dbReference type="SUPFAM" id="SSF69118">
    <property type="entry name" value="AhpD-like"/>
    <property type="match status" value="1"/>
</dbReference>
<protein>
    <submittedName>
        <fullName evidence="1">CMD domain protein</fullName>
    </submittedName>
</protein>
<dbReference type="AlphaFoldDB" id="A0AAE3SVN1"/>
<name>A0AAE3SVN1_9HYPH</name>
<accession>A0AAE3SVN1</accession>
<dbReference type="InterPro" id="IPR023982">
    <property type="entry name" value="CHP04029_CMD-like"/>
</dbReference>
<proteinExistence type="predicted"/>
<comment type="caution">
    <text evidence="1">The sequence shown here is derived from an EMBL/GenBank/DDBJ whole genome shotgun (WGS) entry which is preliminary data.</text>
</comment>
<reference evidence="1" key="1">
    <citation type="submission" date="2022-07" db="EMBL/GenBank/DDBJ databases">
        <title>Ectorhizobium quercum gen.nov., sp. nov.</title>
        <authorList>
            <person name="Ma T."/>
            <person name="Li Y."/>
        </authorList>
    </citation>
    <scope>NUCLEOTIDE SEQUENCE</scope>
    <source>
        <strain evidence="1">BDR2-2</strain>
    </source>
</reference>
<dbReference type="RefSeq" id="WP_306412082.1">
    <property type="nucleotide sequence ID" value="NZ_JANFPI010000004.1"/>
</dbReference>